<dbReference type="SMART" id="SM00028">
    <property type="entry name" value="TPR"/>
    <property type="match status" value="2"/>
</dbReference>
<evidence type="ECO:0000256" key="2">
    <source>
        <dbReference type="SAM" id="MobiDB-lite"/>
    </source>
</evidence>
<name>A0A7C3QV41_9BACT</name>
<evidence type="ECO:0000313" key="4">
    <source>
        <dbReference type="EMBL" id="HFT94391.1"/>
    </source>
</evidence>
<keyword evidence="3" id="KW-1133">Transmembrane helix</keyword>
<dbReference type="Gene3D" id="1.25.40.10">
    <property type="entry name" value="Tetratricopeptide repeat domain"/>
    <property type="match status" value="1"/>
</dbReference>
<comment type="caution">
    <text evidence="4">The sequence shown here is derived from an EMBL/GenBank/DDBJ whole genome shotgun (WGS) entry which is preliminary data.</text>
</comment>
<keyword evidence="3" id="KW-0472">Membrane</keyword>
<feature type="repeat" description="TPR" evidence="1">
    <location>
        <begin position="154"/>
        <end position="187"/>
    </location>
</feature>
<proteinExistence type="predicted"/>
<feature type="region of interest" description="Disordered" evidence="2">
    <location>
        <begin position="207"/>
        <end position="230"/>
    </location>
</feature>
<dbReference type="SUPFAM" id="SSF48452">
    <property type="entry name" value="TPR-like"/>
    <property type="match status" value="1"/>
</dbReference>
<organism evidence="4">
    <name type="scientific">Leptospirillum ferriphilum</name>
    <dbReference type="NCBI Taxonomy" id="178606"/>
    <lineage>
        <taxon>Bacteria</taxon>
        <taxon>Pseudomonadati</taxon>
        <taxon>Nitrospirota</taxon>
        <taxon>Nitrospiria</taxon>
        <taxon>Nitrospirales</taxon>
        <taxon>Nitrospiraceae</taxon>
        <taxon>Leptospirillum</taxon>
    </lineage>
</organism>
<dbReference type="Pfam" id="PF13414">
    <property type="entry name" value="TPR_11"/>
    <property type="match status" value="1"/>
</dbReference>
<feature type="transmembrane region" description="Helical" evidence="3">
    <location>
        <begin position="63"/>
        <end position="80"/>
    </location>
</feature>
<sequence>MVIQGSLDRHALLEGMNLSLLGLGIGTAFLAILIAAIGTGFIIRKVRGTESEDRVKKWARIGWAGLVIYLAIYVGYFFHLSSPRKVPYPFAPGDRLVAKGDFNGAIRFYGKIVKEYPRMGLAHFKLGMALRMVKAIGPSIKELKAAIRYDPDQPEPYFALGSILWTQGTSRDAMPYFQKGLELDPQNRQRLFFEKIIKRGELEEKGLLKPGSAGRPRLSPPASGTVGTTP</sequence>
<evidence type="ECO:0000256" key="3">
    <source>
        <dbReference type="SAM" id="Phobius"/>
    </source>
</evidence>
<keyword evidence="1" id="KW-0802">TPR repeat</keyword>
<dbReference type="AlphaFoldDB" id="A0A7C3QV41"/>
<reference evidence="4" key="1">
    <citation type="journal article" date="2020" name="mSystems">
        <title>Genome- and Community-Level Interaction Insights into Carbon Utilization and Element Cycling Functions of Hydrothermarchaeota in Hydrothermal Sediment.</title>
        <authorList>
            <person name="Zhou Z."/>
            <person name="Liu Y."/>
            <person name="Xu W."/>
            <person name="Pan J."/>
            <person name="Luo Z.H."/>
            <person name="Li M."/>
        </authorList>
    </citation>
    <scope>NUCLEOTIDE SEQUENCE [LARGE SCALE GENOMIC DNA]</scope>
    <source>
        <strain evidence="4">SpSt-902</strain>
    </source>
</reference>
<dbReference type="InterPro" id="IPR019734">
    <property type="entry name" value="TPR_rpt"/>
</dbReference>
<keyword evidence="3" id="KW-0812">Transmembrane</keyword>
<accession>A0A7C3QV41</accession>
<dbReference type="InterPro" id="IPR011990">
    <property type="entry name" value="TPR-like_helical_dom_sf"/>
</dbReference>
<gene>
    <name evidence="4" type="ORF">ENX03_10815</name>
</gene>
<protein>
    <submittedName>
        <fullName evidence="4">Tetratricopeptide repeat protein</fullName>
    </submittedName>
</protein>
<dbReference type="PROSITE" id="PS50005">
    <property type="entry name" value="TPR"/>
    <property type="match status" value="1"/>
</dbReference>
<feature type="transmembrane region" description="Helical" evidence="3">
    <location>
        <begin position="20"/>
        <end position="43"/>
    </location>
</feature>
<evidence type="ECO:0000256" key="1">
    <source>
        <dbReference type="PROSITE-ProRule" id="PRU00339"/>
    </source>
</evidence>
<dbReference type="EMBL" id="DTMM01000233">
    <property type="protein sequence ID" value="HFT94391.1"/>
    <property type="molecule type" value="Genomic_DNA"/>
</dbReference>